<protein>
    <recommendedName>
        <fullName evidence="4">Secreted protein</fullName>
    </recommendedName>
</protein>
<proteinExistence type="predicted"/>
<dbReference type="GeneID" id="79933569"/>
<dbReference type="Proteomes" id="UP000661025">
    <property type="component" value="Unassembled WGS sequence"/>
</dbReference>
<comment type="caution">
    <text evidence="2">The sequence shown here is derived from an EMBL/GenBank/DDBJ whole genome shotgun (WGS) entry which is preliminary data.</text>
</comment>
<keyword evidence="1" id="KW-0732">Signal</keyword>
<organism evidence="2 3">
    <name type="scientific">Streptomyces caniscabiei</name>
    <dbReference type="NCBI Taxonomy" id="2746961"/>
    <lineage>
        <taxon>Bacteria</taxon>
        <taxon>Bacillati</taxon>
        <taxon>Actinomycetota</taxon>
        <taxon>Actinomycetes</taxon>
        <taxon>Kitasatosporales</taxon>
        <taxon>Streptomycetaceae</taxon>
        <taxon>Streptomyces</taxon>
    </lineage>
</organism>
<sequence>MQRLITKALTTAAVTAALIATAVGITSTDTGRTPSNGHSVSAACWPNTPCWKNW</sequence>
<feature type="signal peptide" evidence="1">
    <location>
        <begin position="1"/>
        <end position="22"/>
    </location>
</feature>
<evidence type="ECO:0000313" key="2">
    <source>
        <dbReference type="EMBL" id="MBD9723282.1"/>
    </source>
</evidence>
<name>A0A927QIU4_9ACTN</name>
<feature type="chain" id="PRO_5036813133" description="Secreted protein" evidence="1">
    <location>
        <begin position="23"/>
        <end position="54"/>
    </location>
</feature>
<dbReference type="AlphaFoldDB" id="A0A927QIU4"/>
<accession>A0A927QIU4</accession>
<evidence type="ECO:0000313" key="3">
    <source>
        <dbReference type="Proteomes" id="UP000661025"/>
    </source>
</evidence>
<dbReference type="RefSeq" id="WP_179202547.1">
    <property type="nucleotide sequence ID" value="NZ_CP119182.1"/>
</dbReference>
<evidence type="ECO:0008006" key="4">
    <source>
        <dbReference type="Google" id="ProtNLM"/>
    </source>
</evidence>
<gene>
    <name evidence="2" type="ORF">IHE70_08490</name>
</gene>
<reference evidence="2" key="1">
    <citation type="submission" date="2020-09" db="EMBL/GenBank/DDBJ databases">
        <title>Streptomyces canutascabiei sp. nov., which causes potato common scab and is distributed across the world.</title>
        <authorList>
            <person name="Nguyen H.P."/>
            <person name="Weisberg A.J."/>
            <person name="Chang J.H."/>
            <person name="Clarke C.R."/>
        </authorList>
    </citation>
    <scope>NUCLEOTIDE SEQUENCE</scope>
    <source>
        <strain evidence="2">ID-01-6.2a</strain>
    </source>
</reference>
<dbReference type="EMBL" id="JACYXT010000003">
    <property type="protein sequence ID" value="MBD9723282.1"/>
    <property type="molecule type" value="Genomic_DNA"/>
</dbReference>
<evidence type="ECO:0000256" key="1">
    <source>
        <dbReference type="SAM" id="SignalP"/>
    </source>
</evidence>